<organism evidence="7 8">
    <name type="scientific">Nitrosovibrio tenuis</name>
    <dbReference type="NCBI Taxonomy" id="1233"/>
    <lineage>
        <taxon>Bacteria</taxon>
        <taxon>Pseudomonadati</taxon>
        <taxon>Pseudomonadota</taxon>
        <taxon>Betaproteobacteria</taxon>
        <taxon>Nitrosomonadales</taxon>
        <taxon>Nitrosomonadaceae</taxon>
        <taxon>Nitrosovibrio</taxon>
    </lineage>
</organism>
<dbReference type="PANTHER" id="PTHR43525:SF1">
    <property type="entry name" value="PROTEIN MALY"/>
    <property type="match status" value="1"/>
</dbReference>
<dbReference type="Pfam" id="PF00155">
    <property type="entry name" value="Aminotran_1_2"/>
    <property type="match status" value="1"/>
</dbReference>
<accession>A0A1H7JXT3</accession>
<evidence type="ECO:0000259" key="6">
    <source>
        <dbReference type="Pfam" id="PF00155"/>
    </source>
</evidence>
<dbReference type="Gene3D" id="3.90.1150.10">
    <property type="entry name" value="Aspartate Aminotransferase, domain 1"/>
    <property type="match status" value="1"/>
</dbReference>
<dbReference type="EC" id="4.4.1.13" evidence="2"/>
<dbReference type="GO" id="GO:0030170">
    <property type="term" value="F:pyridoxal phosphate binding"/>
    <property type="evidence" value="ECO:0007669"/>
    <property type="project" value="InterPro"/>
</dbReference>
<dbReference type="Gene3D" id="3.40.640.10">
    <property type="entry name" value="Type I PLP-dependent aspartate aminotransferase-like (Major domain)"/>
    <property type="match status" value="1"/>
</dbReference>
<dbReference type="NCBIfam" id="TIGR04350">
    <property type="entry name" value="C_S_lyase_PatB"/>
    <property type="match status" value="1"/>
</dbReference>
<dbReference type="PANTHER" id="PTHR43525">
    <property type="entry name" value="PROTEIN MALY"/>
    <property type="match status" value="1"/>
</dbReference>
<evidence type="ECO:0000256" key="1">
    <source>
        <dbReference type="ARBA" id="ARBA00001933"/>
    </source>
</evidence>
<dbReference type="CDD" id="cd00609">
    <property type="entry name" value="AAT_like"/>
    <property type="match status" value="1"/>
</dbReference>
<name>A0A1H7JXT3_9PROT</name>
<evidence type="ECO:0000256" key="2">
    <source>
        <dbReference type="ARBA" id="ARBA00012224"/>
    </source>
</evidence>
<dbReference type="InterPro" id="IPR004839">
    <property type="entry name" value="Aminotransferase_I/II_large"/>
</dbReference>
<protein>
    <recommendedName>
        <fullName evidence="2">cysteine-S-conjugate beta-lyase</fullName>
        <ecNumber evidence="2">4.4.1.13</ecNumber>
    </recommendedName>
</protein>
<dbReference type="InterPro" id="IPR051798">
    <property type="entry name" value="Class-II_PLP-Dep_Aminotrans"/>
</dbReference>
<dbReference type="SUPFAM" id="SSF53383">
    <property type="entry name" value="PLP-dependent transferases"/>
    <property type="match status" value="1"/>
</dbReference>
<gene>
    <name evidence="7" type="ORF">SAMN05216387_10317</name>
</gene>
<evidence type="ECO:0000256" key="4">
    <source>
        <dbReference type="ARBA" id="ARBA00023239"/>
    </source>
</evidence>
<dbReference type="GO" id="GO:0047804">
    <property type="term" value="F:cysteine-S-conjugate beta-lyase activity"/>
    <property type="evidence" value="ECO:0007669"/>
    <property type="project" value="UniProtKB-EC"/>
</dbReference>
<keyword evidence="8" id="KW-1185">Reference proteome</keyword>
<proteinExistence type="inferred from homology"/>
<evidence type="ECO:0000256" key="5">
    <source>
        <dbReference type="ARBA" id="ARBA00037974"/>
    </source>
</evidence>
<comment type="cofactor">
    <cofactor evidence="1">
        <name>pyridoxal 5'-phosphate</name>
        <dbReference type="ChEBI" id="CHEBI:597326"/>
    </cofactor>
</comment>
<keyword evidence="4 7" id="KW-0456">Lyase</keyword>
<dbReference type="RefSeq" id="WP_245727741.1">
    <property type="nucleotide sequence ID" value="NZ_FOBH01000003.1"/>
</dbReference>
<evidence type="ECO:0000313" key="8">
    <source>
        <dbReference type="Proteomes" id="UP000198620"/>
    </source>
</evidence>
<dbReference type="Proteomes" id="UP000198620">
    <property type="component" value="Unassembled WGS sequence"/>
</dbReference>
<evidence type="ECO:0000256" key="3">
    <source>
        <dbReference type="ARBA" id="ARBA00022898"/>
    </source>
</evidence>
<reference evidence="7 8" key="1">
    <citation type="submission" date="2016-10" db="EMBL/GenBank/DDBJ databases">
        <authorList>
            <person name="de Groot N.N."/>
        </authorList>
    </citation>
    <scope>NUCLEOTIDE SEQUENCE [LARGE SCALE GENOMIC DNA]</scope>
    <source>
        <strain evidence="7 8">Nv1</strain>
    </source>
</reference>
<keyword evidence="3" id="KW-0663">Pyridoxal phosphate</keyword>
<dbReference type="STRING" id="1233.SAMN05216387_10317"/>
<feature type="domain" description="Aminotransferase class I/classII large" evidence="6">
    <location>
        <begin position="36"/>
        <end position="394"/>
    </location>
</feature>
<sequence>MSSGQVCRYDFNSIISRTGTASLKYDGRQGMFGAPEVVPLWVADMDFAAPPAVTQALARRAAHPVYGYTIYPDSLYESLIAWLRQRHGWEVHRDWIVMSPGVVPSLHAAVMTFAGEGAPVIVQPPVYFPFFSSVTSTGRELIHNPLRLGKSGYTIDFDHFEYCAERARLLLLCSPHNPVGRVWNRQELGHILRIAGKYDLVIFSDEIHADLVYPGNKHHVLSMMAQADPGNVAVITAIAPSKTFNIPGLNLSALIVPDAGCRKKLMRTFDSMHVSASNPFSIAAFEAAYREGGGWLDELLVYLACTRDHVRDYLAAHLPEIGLVHSEGTYLLWLDCRALKREWGINDAQLRHFFIHEAGVGMSPGTLFGEAGSGFMRMNIGAPRQVIETALENIRKAKLGMASPQGLRKLRPDA</sequence>
<comment type="similarity">
    <text evidence="5">Belongs to the class-II pyridoxal-phosphate-dependent aminotransferase family. MalY/PatB cystathionine beta-lyase subfamily.</text>
</comment>
<dbReference type="AlphaFoldDB" id="A0A1H7JXT3"/>
<dbReference type="InterPro" id="IPR027619">
    <property type="entry name" value="C-S_lyase_PatB-like"/>
</dbReference>
<dbReference type="InterPro" id="IPR015424">
    <property type="entry name" value="PyrdxlP-dep_Trfase"/>
</dbReference>
<evidence type="ECO:0000313" key="7">
    <source>
        <dbReference type="EMBL" id="SEK78587.1"/>
    </source>
</evidence>
<dbReference type="EMBL" id="FOBH01000003">
    <property type="protein sequence ID" value="SEK78587.1"/>
    <property type="molecule type" value="Genomic_DNA"/>
</dbReference>
<dbReference type="InterPro" id="IPR015422">
    <property type="entry name" value="PyrdxlP-dep_Trfase_small"/>
</dbReference>
<dbReference type="InterPro" id="IPR015421">
    <property type="entry name" value="PyrdxlP-dep_Trfase_major"/>
</dbReference>